<protein>
    <submittedName>
        <fullName evidence="2">Uroporphyrinogen-III synthase</fullName>
    </submittedName>
</protein>
<dbReference type="InterPro" id="IPR039793">
    <property type="entry name" value="UROS/Hem4"/>
</dbReference>
<proteinExistence type="predicted"/>
<dbReference type="GO" id="GO:0006780">
    <property type="term" value="P:uroporphyrinogen III biosynthetic process"/>
    <property type="evidence" value="ECO:0007669"/>
    <property type="project" value="InterPro"/>
</dbReference>
<dbReference type="SUPFAM" id="SSF69618">
    <property type="entry name" value="HemD-like"/>
    <property type="match status" value="1"/>
</dbReference>
<evidence type="ECO:0000313" key="2">
    <source>
        <dbReference type="EMBL" id="QBA65482.1"/>
    </source>
</evidence>
<dbReference type="AlphaFoldDB" id="A0A411ECM2"/>
<feature type="domain" description="Tetrapyrrole biosynthesis uroporphyrinogen III synthase" evidence="1">
    <location>
        <begin position="39"/>
        <end position="212"/>
    </location>
</feature>
<gene>
    <name evidence="2" type="ORF">EQY75_13655</name>
</gene>
<dbReference type="Gene3D" id="3.40.50.10090">
    <property type="match status" value="2"/>
</dbReference>
<dbReference type="Pfam" id="PF02602">
    <property type="entry name" value="HEM4"/>
    <property type="match status" value="1"/>
</dbReference>
<keyword evidence="3" id="KW-1185">Reference proteome</keyword>
<sequence length="225" mass="25493">MNPILSTRSLSDLQMKMLKKEGISVETYDAITVNLLNAQLPTNFRHYIFTSKNGVKGFLRNNKNDTSVQSEVACYCVGEKTSSLLREKGLKVIKMAENASKLGNFIVKQPEKGPFLIFTGNRNRPELREVFMRHHIKFEEIRVYETHLNPQIFSCHFECILFYSPSGIQSFLIENSAGNAKAICIGETTAREARKHFSTVWVANNPTTDSVLNKLIEIYPTIAIS</sequence>
<dbReference type="Proteomes" id="UP000290889">
    <property type="component" value="Chromosome"/>
</dbReference>
<accession>A0A411ECM2</accession>
<dbReference type="EMBL" id="CP035544">
    <property type="protein sequence ID" value="QBA65482.1"/>
    <property type="molecule type" value="Genomic_DNA"/>
</dbReference>
<evidence type="ECO:0000259" key="1">
    <source>
        <dbReference type="Pfam" id="PF02602"/>
    </source>
</evidence>
<dbReference type="PANTHER" id="PTHR12390:SF0">
    <property type="entry name" value="UROPORPHYRINOGEN-III SYNTHASE"/>
    <property type="match status" value="1"/>
</dbReference>
<dbReference type="KEGG" id="mur:EQY75_13655"/>
<reference evidence="2 3" key="1">
    <citation type="submission" date="2019-01" db="EMBL/GenBank/DDBJ databases">
        <title>Muriicola soli sp. nov., isolated from soil.</title>
        <authorList>
            <person name="Kang H.J."/>
            <person name="Kim S.B."/>
        </authorList>
    </citation>
    <scope>NUCLEOTIDE SEQUENCE [LARGE SCALE GENOMIC DNA]</scope>
    <source>
        <strain evidence="2 3">MMS17-SY002</strain>
    </source>
</reference>
<dbReference type="InterPro" id="IPR036108">
    <property type="entry name" value="4pyrrol_syn_uPrphyn_synt_sf"/>
</dbReference>
<organism evidence="2 3">
    <name type="scientific">Muriicola soli</name>
    <dbReference type="NCBI Taxonomy" id="2507538"/>
    <lineage>
        <taxon>Bacteria</taxon>
        <taxon>Pseudomonadati</taxon>
        <taxon>Bacteroidota</taxon>
        <taxon>Flavobacteriia</taxon>
        <taxon>Flavobacteriales</taxon>
        <taxon>Flavobacteriaceae</taxon>
        <taxon>Muriicola</taxon>
    </lineage>
</organism>
<dbReference type="PANTHER" id="PTHR12390">
    <property type="entry name" value="UROPORPHYRINOGEN III SYNTHASE"/>
    <property type="match status" value="1"/>
</dbReference>
<dbReference type="InterPro" id="IPR003754">
    <property type="entry name" value="4pyrrol_synth_uPrphyn_synth"/>
</dbReference>
<name>A0A411ECM2_9FLAO</name>
<dbReference type="GO" id="GO:0005829">
    <property type="term" value="C:cytosol"/>
    <property type="evidence" value="ECO:0007669"/>
    <property type="project" value="TreeGrafter"/>
</dbReference>
<dbReference type="CDD" id="cd06578">
    <property type="entry name" value="HemD"/>
    <property type="match status" value="1"/>
</dbReference>
<dbReference type="OrthoDB" id="1523900at2"/>
<dbReference type="RefSeq" id="WP_129606748.1">
    <property type="nucleotide sequence ID" value="NZ_CP035544.1"/>
</dbReference>
<dbReference type="GO" id="GO:0004852">
    <property type="term" value="F:uroporphyrinogen-III synthase activity"/>
    <property type="evidence" value="ECO:0007669"/>
    <property type="project" value="InterPro"/>
</dbReference>
<evidence type="ECO:0000313" key="3">
    <source>
        <dbReference type="Proteomes" id="UP000290889"/>
    </source>
</evidence>